<keyword evidence="1" id="KW-0472">Membrane</keyword>
<dbReference type="Proteomes" id="UP000074119">
    <property type="component" value="Chromosome"/>
</dbReference>
<feature type="transmembrane region" description="Helical" evidence="1">
    <location>
        <begin position="9"/>
        <end position="28"/>
    </location>
</feature>
<gene>
    <name evidence="2" type="ORF">AZF00_04700</name>
</gene>
<evidence type="ECO:0000256" key="1">
    <source>
        <dbReference type="SAM" id="Phobius"/>
    </source>
</evidence>
<organism evidence="2 3">
    <name type="scientific">Zhongshania aliphaticivorans</name>
    <dbReference type="NCBI Taxonomy" id="1470434"/>
    <lineage>
        <taxon>Bacteria</taxon>
        <taxon>Pseudomonadati</taxon>
        <taxon>Pseudomonadota</taxon>
        <taxon>Gammaproteobacteria</taxon>
        <taxon>Cellvibrionales</taxon>
        <taxon>Spongiibacteraceae</taxon>
        <taxon>Zhongshania</taxon>
    </lineage>
</organism>
<dbReference type="PROSITE" id="PS51257">
    <property type="entry name" value="PROKAR_LIPOPROTEIN"/>
    <property type="match status" value="1"/>
</dbReference>
<keyword evidence="1" id="KW-0812">Transmembrane</keyword>
<dbReference type="EMBL" id="CP014544">
    <property type="protein sequence ID" value="AMO67636.1"/>
    <property type="molecule type" value="Genomic_DNA"/>
</dbReference>
<evidence type="ECO:0000313" key="2">
    <source>
        <dbReference type="EMBL" id="AMO67636.1"/>
    </source>
</evidence>
<dbReference type="RefSeq" id="WP_008246348.1">
    <property type="nucleotide sequence ID" value="NZ_CP014544.1"/>
</dbReference>
<evidence type="ECO:0008006" key="4">
    <source>
        <dbReference type="Google" id="ProtNLM"/>
    </source>
</evidence>
<keyword evidence="1" id="KW-1133">Transmembrane helix</keyword>
<sequence>MSEKTISKPWVVILLVAIVVSACFSLFWQTPEQAVSNEVHAPMLTATAVGNVEPTENDRVRPQLNEVDEAQFIANLTQKFASVIEVKHAQIRLLEQLISYLKSRYPEDWESRVEALLAQMYPDLAAELLAKYQSWSNYNAWLLTERDVLRAMSPLERRDALWAKRFDAFGADAEQIWAAELRNRKIEEALIAVDEMATGLPEEKLTQFVASVRDALGDKAEPLLATRRTELMDRFLSLDSVQQELRNLPDSTRLASLRGIRSGLGMDAQALDRWAALDKRRDEVWTTGSNYMEQRQIILAEYTGGEQRRRLQALQTALFAEQSELIQREEQSGFFRFAGERRIGRE</sequence>
<dbReference type="AlphaFoldDB" id="A0A127M330"/>
<accession>A0A127M330</accession>
<dbReference type="KEGG" id="zal:AZF00_04700"/>
<name>A0A127M330_9GAMM</name>
<evidence type="ECO:0000313" key="3">
    <source>
        <dbReference type="Proteomes" id="UP000074119"/>
    </source>
</evidence>
<proteinExistence type="predicted"/>
<protein>
    <recommendedName>
        <fullName evidence="4">Lipase modulator</fullName>
    </recommendedName>
</protein>
<reference evidence="2 3" key="1">
    <citation type="submission" date="2015-12" db="EMBL/GenBank/DDBJ databases">
        <authorList>
            <person name="Shamseldin A."/>
            <person name="Moawad H."/>
            <person name="Abd El-Rahim W.M."/>
            <person name="Sadowsky M.J."/>
        </authorList>
    </citation>
    <scope>NUCLEOTIDE SEQUENCE [LARGE SCALE GENOMIC DNA]</scope>
    <source>
        <strain evidence="2 3">SM2</strain>
    </source>
</reference>